<sequence>MQEEGSSGVTGDPSDPEAKQVLLLVQWCSPVRNSFQILRSRRHSLWQIYVRDESDSYSFALRPQ</sequence>
<gene>
    <name evidence="1" type="ORF">FRX31_028451</name>
</gene>
<protein>
    <submittedName>
        <fullName evidence="1">Uncharacterized protein</fullName>
    </submittedName>
</protein>
<keyword evidence="2" id="KW-1185">Reference proteome</keyword>
<accession>A0A7J6VC73</accession>
<dbReference type="EMBL" id="JABWDY010035481">
    <property type="protein sequence ID" value="KAF5181962.1"/>
    <property type="molecule type" value="Genomic_DNA"/>
</dbReference>
<proteinExistence type="predicted"/>
<evidence type="ECO:0000313" key="2">
    <source>
        <dbReference type="Proteomes" id="UP000554482"/>
    </source>
</evidence>
<dbReference type="Proteomes" id="UP000554482">
    <property type="component" value="Unassembled WGS sequence"/>
</dbReference>
<organism evidence="1 2">
    <name type="scientific">Thalictrum thalictroides</name>
    <name type="common">Rue-anemone</name>
    <name type="synonym">Anemone thalictroides</name>
    <dbReference type="NCBI Taxonomy" id="46969"/>
    <lineage>
        <taxon>Eukaryota</taxon>
        <taxon>Viridiplantae</taxon>
        <taxon>Streptophyta</taxon>
        <taxon>Embryophyta</taxon>
        <taxon>Tracheophyta</taxon>
        <taxon>Spermatophyta</taxon>
        <taxon>Magnoliopsida</taxon>
        <taxon>Ranunculales</taxon>
        <taxon>Ranunculaceae</taxon>
        <taxon>Thalictroideae</taxon>
        <taxon>Thalictrum</taxon>
    </lineage>
</organism>
<feature type="non-terminal residue" evidence="1">
    <location>
        <position position="1"/>
    </location>
</feature>
<dbReference type="AlphaFoldDB" id="A0A7J6VC73"/>
<reference evidence="1 2" key="1">
    <citation type="submission" date="2020-06" db="EMBL/GenBank/DDBJ databases">
        <title>Transcriptomic and genomic resources for Thalictrum thalictroides and T. hernandezii: Facilitating candidate gene discovery in an emerging model plant lineage.</title>
        <authorList>
            <person name="Arias T."/>
            <person name="Riano-Pachon D.M."/>
            <person name="Di Stilio V.S."/>
        </authorList>
    </citation>
    <scope>NUCLEOTIDE SEQUENCE [LARGE SCALE GENOMIC DNA]</scope>
    <source>
        <strain evidence="2">cv. WT478/WT964</strain>
        <tissue evidence="1">Leaves</tissue>
    </source>
</reference>
<comment type="caution">
    <text evidence="1">The sequence shown here is derived from an EMBL/GenBank/DDBJ whole genome shotgun (WGS) entry which is preliminary data.</text>
</comment>
<evidence type="ECO:0000313" key="1">
    <source>
        <dbReference type="EMBL" id="KAF5181962.1"/>
    </source>
</evidence>
<name>A0A7J6VC73_THATH</name>